<dbReference type="EMBL" id="JBHTCO010000014">
    <property type="protein sequence ID" value="MFC7393545.1"/>
    <property type="molecule type" value="Genomic_DNA"/>
</dbReference>
<dbReference type="Proteomes" id="UP001596505">
    <property type="component" value="Unassembled WGS sequence"/>
</dbReference>
<accession>A0ABW2PZ24</accession>
<name>A0ABW2PZ24_9BACL</name>
<dbReference type="Pfam" id="PF13076">
    <property type="entry name" value="Fur_reg_FbpA"/>
    <property type="match status" value="1"/>
</dbReference>
<proteinExistence type="predicted"/>
<organism evidence="1 2">
    <name type="scientific">Scopulibacillus cellulosilyticus</name>
    <dbReference type="NCBI Taxonomy" id="2665665"/>
    <lineage>
        <taxon>Bacteria</taxon>
        <taxon>Bacillati</taxon>
        <taxon>Bacillota</taxon>
        <taxon>Bacilli</taxon>
        <taxon>Bacillales</taxon>
        <taxon>Sporolactobacillaceae</taxon>
        <taxon>Scopulibacillus</taxon>
    </lineage>
</organism>
<evidence type="ECO:0000313" key="1">
    <source>
        <dbReference type="EMBL" id="MFC7393545.1"/>
    </source>
</evidence>
<comment type="caution">
    <text evidence="1">The sequence shown here is derived from an EMBL/GenBank/DDBJ whole genome shotgun (WGS) entry which is preliminary data.</text>
</comment>
<reference evidence="2" key="1">
    <citation type="journal article" date="2019" name="Int. J. Syst. Evol. Microbiol.">
        <title>The Global Catalogue of Microorganisms (GCM) 10K type strain sequencing project: providing services to taxonomists for standard genome sequencing and annotation.</title>
        <authorList>
            <consortium name="The Broad Institute Genomics Platform"/>
            <consortium name="The Broad Institute Genome Sequencing Center for Infectious Disease"/>
            <person name="Wu L."/>
            <person name="Ma J."/>
        </authorList>
    </citation>
    <scope>NUCLEOTIDE SEQUENCE [LARGE SCALE GENOMIC DNA]</scope>
    <source>
        <strain evidence="2">CGMCC 1.16305</strain>
    </source>
</reference>
<dbReference type="InterPro" id="IPR025072">
    <property type="entry name" value="Fur_reg_FbpA"/>
</dbReference>
<evidence type="ECO:0000313" key="2">
    <source>
        <dbReference type="Proteomes" id="UP001596505"/>
    </source>
</evidence>
<protein>
    <submittedName>
        <fullName evidence="1">Fur-regulated basic protein FbpA</fullName>
    </submittedName>
</protein>
<dbReference type="RefSeq" id="WP_380966062.1">
    <property type="nucleotide sequence ID" value="NZ_JBHTCO010000014.1"/>
</dbReference>
<gene>
    <name evidence="1" type="ORF">ACFQRG_11330</name>
</gene>
<keyword evidence="2" id="KW-1185">Reference proteome</keyword>
<sequence>MEKNLLRMAVETRKKRLINNLILTNTYKYDRNELHHLTLTELEQEWERCRHFNSEVQFKSHH</sequence>